<feature type="region of interest" description="Disordered" evidence="5">
    <location>
        <begin position="253"/>
        <end position="292"/>
    </location>
</feature>
<dbReference type="FunFam" id="2.30.30.40:FF:000110">
    <property type="entry name" value="Cytoplasmic protein"/>
    <property type="match status" value="1"/>
</dbReference>
<dbReference type="Pfam" id="PF00017">
    <property type="entry name" value="SH2"/>
    <property type="match status" value="1"/>
</dbReference>
<dbReference type="Pfam" id="PF00018">
    <property type="entry name" value="SH3_1"/>
    <property type="match status" value="3"/>
</dbReference>
<dbReference type="Gene3D" id="3.30.505.10">
    <property type="entry name" value="SH2 domain"/>
    <property type="match status" value="1"/>
</dbReference>
<feature type="domain" description="SH3" evidence="7">
    <location>
        <begin position="203"/>
        <end position="265"/>
    </location>
</feature>
<reference evidence="8 9" key="1">
    <citation type="journal article" date="2023" name="Sci. Data">
        <title>Genome assembly of the Korean intertidal mud-creeper Batillaria attramentaria.</title>
        <authorList>
            <person name="Patra A.K."/>
            <person name="Ho P.T."/>
            <person name="Jun S."/>
            <person name="Lee S.J."/>
            <person name="Kim Y."/>
            <person name="Won Y.J."/>
        </authorList>
    </citation>
    <scope>NUCLEOTIDE SEQUENCE [LARGE SCALE GENOMIC DNA]</scope>
    <source>
        <strain evidence="8">Wonlab-2016</strain>
    </source>
</reference>
<feature type="domain" description="SH3" evidence="7">
    <location>
        <begin position="119"/>
        <end position="179"/>
    </location>
</feature>
<accession>A0ABD0J9T6</accession>
<feature type="compositionally biased region" description="Basic and acidic residues" evidence="5">
    <location>
        <begin position="432"/>
        <end position="448"/>
    </location>
</feature>
<evidence type="ECO:0000313" key="9">
    <source>
        <dbReference type="Proteomes" id="UP001519460"/>
    </source>
</evidence>
<dbReference type="PANTHER" id="PTHR19969">
    <property type="entry name" value="SH2-SH3 ADAPTOR PROTEIN-RELATED"/>
    <property type="match status" value="1"/>
</dbReference>
<evidence type="ECO:0000256" key="3">
    <source>
        <dbReference type="PROSITE-ProRule" id="PRU00191"/>
    </source>
</evidence>
<protein>
    <submittedName>
        <fullName evidence="8">Uncharacterized protein</fullName>
    </submittedName>
</protein>
<dbReference type="InterPro" id="IPR000980">
    <property type="entry name" value="SH2"/>
</dbReference>
<feature type="region of interest" description="Disordered" evidence="5">
    <location>
        <begin position="429"/>
        <end position="448"/>
    </location>
</feature>
<evidence type="ECO:0000259" key="7">
    <source>
        <dbReference type="PROSITE" id="PS50002"/>
    </source>
</evidence>
<feature type="compositionally biased region" description="Polar residues" evidence="5">
    <location>
        <begin position="87"/>
        <end position="108"/>
    </location>
</feature>
<dbReference type="Proteomes" id="UP001519460">
    <property type="component" value="Unassembled WGS sequence"/>
</dbReference>
<dbReference type="PROSITE" id="PS50002">
    <property type="entry name" value="SH3"/>
    <property type="match status" value="3"/>
</dbReference>
<dbReference type="InterPro" id="IPR036860">
    <property type="entry name" value="SH2_dom_sf"/>
</dbReference>
<dbReference type="EMBL" id="JACVVK020000545">
    <property type="protein sequence ID" value="KAK7466804.1"/>
    <property type="molecule type" value="Genomic_DNA"/>
</dbReference>
<dbReference type="SMART" id="SM00252">
    <property type="entry name" value="SH2"/>
    <property type="match status" value="1"/>
</dbReference>
<keyword evidence="2 3" id="KW-0727">SH2 domain</keyword>
<feature type="domain" description="SH2" evidence="6">
    <location>
        <begin position="313"/>
        <end position="404"/>
    </location>
</feature>
<name>A0ABD0J9T6_9CAEN</name>
<comment type="caution">
    <text evidence="8">The sequence shown here is derived from an EMBL/GenBank/DDBJ whole genome shotgun (WGS) entry which is preliminary data.</text>
</comment>
<dbReference type="CDD" id="cd11766">
    <property type="entry name" value="SH3_Nck_2"/>
    <property type="match status" value="1"/>
</dbReference>
<evidence type="ECO:0000256" key="1">
    <source>
        <dbReference type="ARBA" id="ARBA00022443"/>
    </source>
</evidence>
<organism evidence="8 9">
    <name type="scientific">Batillaria attramentaria</name>
    <dbReference type="NCBI Taxonomy" id="370345"/>
    <lineage>
        <taxon>Eukaryota</taxon>
        <taxon>Metazoa</taxon>
        <taxon>Spiralia</taxon>
        <taxon>Lophotrochozoa</taxon>
        <taxon>Mollusca</taxon>
        <taxon>Gastropoda</taxon>
        <taxon>Caenogastropoda</taxon>
        <taxon>Sorbeoconcha</taxon>
        <taxon>Cerithioidea</taxon>
        <taxon>Batillariidae</taxon>
        <taxon>Batillaria</taxon>
    </lineage>
</organism>
<dbReference type="SMART" id="SM00326">
    <property type="entry name" value="SH3"/>
    <property type="match status" value="3"/>
</dbReference>
<dbReference type="PRINTS" id="PR00401">
    <property type="entry name" value="SH2DOMAIN"/>
</dbReference>
<keyword evidence="9" id="KW-1185">Reference proteome</keyword>
<dbReference type="AlphaFoldDB" id="A0ABD0J9T6"/>
<evidence type="ECO:0000256" key="5">
    <source>
        <dbReference type="SAM" id="MobiDB-lite"/>
    </source>
</evidence>
<evidence type="ECO:0000313" key="8">
    <source>
        <dbReference type="EMBL" id="KAK7466804.1"/>
    </source>
</evidence>
<evidence type="ECO:0000256" key="4">
    <source>
        <dbReference type="PROSITE-ProRule" id="PRU00192"/>
    </source>
</evidence>
<dbReference type="InterPro" id="IPR051184">
    <property type="entry name" value="Tyrosine-phos_adapter"/>
</dbReference>
<keyword evidence="1 4" id="KW-0728">SH3 domain</keyword>
<sequence>MATMAEGEETAVIAKYDYTAENGQELSIKKSERLILLDNSKDWWRVKNAENKQGYVPSNYVKMAKPRPSIFSSLLKNRTKNKKDSKQQPTPTCPSPSENGNTRPRNHADNVQVTTNQLAQFIPATVKFNYTAQRSDELSLVKGERVMVMEKSDDGWWKGQKDDMTQGWFPSNYVQDDVVGDQVDNVLYSTAAGADSAGGSQPDVPEFVLALYTFAGNNSGELPFEKGEKLEILRAADDDPDWWQARNSRGETGLIPRNYVTPTANDHESDRTTSTSSSTPHSQSISSISNTSLPGVVGRRQFHVSGPLAERDWYYGKITRQQCEEILTRHADNGDFLIRDSESTTGHYTVVLKAPNRNKHFRVRVQDGVYEIGQQKFSSLDELIEHYKKHPIFKHENEKLTPSILIFILVFMETFDRLPNCNITPCTGSPNDRNRWGRRSDKDGECFL</sequence>
<dbReference type="InterPro" id="IPR001452">
    <property type="entry name" value="SH3_domain"/>
</dbReference>
<evidence type="ECO:0000259" key="6">
    <source>
        <dbReference type="PROSITE" id="PS50001"/>
    </source>
</evidence>
<proteinExistence type="predicted"/>
<dbReference type="CDD" id="cd11767">
    <property type="entry name" value="SH3_Nck_3"/>
    <property type="match status" value="1"/>
</dbReference>
<dbReference type="PANTHER" id="PTHR19969:SF14">
    <property type="entry name" value="DREADLOCKS, ISOFORM B"/>
    <property type="match status" value="1"/>
</dbReference>
<dbReference type="FunFam" id="2.30.30.40:FF:000061">
    <property type="entry name" value="Cytoplasmic protein"/>
    <property type="match status" value="1"/>
</dbReference>
<evidence type="ECO:0000256" key="2">
    <source>
        <dbReference type="ARBA" id="ARBA00022999"/>
    </source>
</evidence>
<gene>
    <name evidence="8" type="ORF">BaRGS_00037120</name>
</gene>
<dbReference type="Gene3D" id="2.30.30.40">
    <property type="entry name" value="SH3 Domains"/>
    <property type="match status" value="3"/>
</dbReference>
<dbReference type="SUPFAM" id="SSF55550">
    <property type="entry name" value="SH2 domain"/>
    <property type="match status" value="1"/>
</dbReference>
<dbReference type="PRINTS" id="PR00452">
    <property type="entry name" value="SH3DOMAIN"/>
</dbReference>
<feature type="domain" description="SH3" evidence="7">
    <location>
        <begin position="7"/>
        <end position="66"/>
    </location>
</feature>
<feature type="compositionally biased region" description="Low complexity" evidence="5">
    <location>
        <begin position="272"/>
        <end position="292"/>
    </location>
</feature>
<dbReference type="SUPFAM" id="SSF50044">
    <property type="entry name" value="SH3-domain"/>
    <property type="match status" value="3"/>
</dbReference>
<feature type="non-terminal residue" evidence="8">
    <location>
        <position position="448"/>
    </location>
</feature>
<dbReference type="PROSITE" id="PS50001">
    <property type="entry name" value="SH2"/>
    <property type="match status" value="1"/>
</dbReference>
<feature type="region of interest" description="Disordered" evidence="5">
    <location>
        <begin position="78"/>
        <end position="108"/>
    </location>
</feature>
<dbReference type="InterPro" id="IPR036028">
    <property type="entry name" value="SH3-like_dom_sf"/>
</dbReference>